<dbReference type="Proteomes" id="UP001225646">
    <property type="component" value="Unassembled WGS sequence"/>
</dbReference>
<dbReference type="Pfam" id="PF07228">
    <property type="entry name" value="SpoIIE"/>
    <property type="match status" value="1"/>
</dbReference>
<evidence type="ECO:0000259" key="1">
    <source>
        <dbReference type="SMART" id="SM00331"/>
    </source>
</evidence>
<dbReference type="GO" id="GO:0016787">
    <property type="term" value="F:hydrolase activity"/>
    <property type="evidence" value="ECO:0007669"/>
    <property type="project" value="UniProtKB-KW"/>
</dbReference>
<organism evidence="2 3">
    <name type="scientific">Aeribacillus alveayuensis</name>
    <dbReference type="NCBI Taxonomy" id="279215"/>
    <lineage>
        <taxon>Bacteria</taxon>
        <taxon>Bacillati</taxon>
        <taxon>Bacillota</taxon>
        <taxon>Bacilli</taxon>
        <taxon>Bacillales</taxon>
        <taxon>Bacillaceae</taxon>
        <taxon>Aeribacillus</taxon>
    </lineage>
</organism>
<sequence length="199" mass="22663">MMQRQFTNNIQVLAYQIEKIGNISCGDSFYMLASDEYFVCTIADGLGSGEGAKDSSATVCEVVKKYQKEDIETIFNYCNQAMKNKRGATVSVLKVDFQRKLFTYSSVGNIRFVLYTPSGQYIYPIPVVGYLSGKKQKYRIQTFQYESGSKFIIYSDGLLAPTMKSLLKYCNTIDDIFRQLQVYVPLRKDDLTYIVGELC</sequence>
<keyword evidence="3" id="KW-1185">Reference proteome</keyword>
<dbReference type="Gene3D" id="3.60.40.10">
    <property type="entry name" value="PPM-type phosphatase domain"/>
    <property type="match status" value="1"/>
</dbReference>
<dbReference type="SMART" id="SM00331">
    <property type="entry name" value="PP2C_SIG"/>
    <property type="match status" value="1"/>
</dbReference>
<dbReference type="EMBL" id="JAUSTR010000016">
    <property type="protein sequence ID" value="MDQ0163488.1"/>
    <property type="molecule type" value="Genomic_DNA"/>
</dbReference>
<dbReference type="PANTHER" id="PTHR35801:SF1">
    <property type="entry name" value="PHOSPHOSERINE PHOSPHATASE RSBX"/>
    <property type="match status" value="1"/>
</dbReference>
<evidence type="ECO:0000313" key="2">
    <source>
        <dbReference type="EMBL" id="MDQ0163488.1"/>
    </source>
</evidence>
<dbReference type="RefSeq" id="WP_044894196.1">
    <property type="nucleotide sequence ID" value="NZ_JAUSTR010000016.1"/>
</dbReference>
<comment type="caution">
    <text evidence="2">The sequence shown here is derived from an EMBL/GenBank/DDBJ whole genome shotgun (WGS) entry which is preliminary data.</text>
</comment>
<name>A0ABT9VRA3_9BACI</name>
<gene>
    <name evidence="2" type="ORF">J2S06_002571</name>
</gene>
<evidence type="ECO:0000313" key="3">
    <source>
        <dbReference type="Proteomes" id="UP001225646"/>
    </source>
</evidence>
<accession>A0ABT9VRA3</accession>
<feature type="domain" description="PPM-type phosphatase" evidence="1">
    <location>
        <begin position="9"/>
        <end position="198"/>
    </location>
</feature>
<dbReference type="EC" id="3.1.3.3" evidence="2"/>
<dbReference type="InterPro" id="IPR001932">
    <property type="entry name" value="PPM-type_phosphatase-like_dom"/>
</dbReference>
<keyword evidence="2" id="KW-0378">Hydrolase</keyword>
<dbReference type="InterPro" id="IPR036457">
    <property type="entry name" value="PPM-type-like_dom_sf"/>
</dbReference>
<dbReference type="InterPro" id="IPR039248">
    <property type="entry name" value="Ptase_RsbX"/>
</dbReference>
<reference evidence="2 3" key="1">
    <citation type="submission" date="2023-07" db="EMBL/GenBank/DDBJ databases">
        <title>Genomic Encyclopedia of Type Strains, Phase IV (KMG-IV): sequencing the most valuable type-strain genomes for metagenomic binning, comparative biology and taxonomic classification.</title>
        <authorList>
            <person name="Goeker M."/>
        </authorList>
    </citation>
    <scope>NUCLEOTIDE SEQUENCE [LARGE SCALE GENOMIC DNA]</scope>
    <source>
        <strain evidence="2 3">DSM 19092</strain>
    </source>
</reference>
<dbReference type="SUPFAM" id="SSF81606">
    <property type="entry name" value="PP2C-like"/>
    <property type="match status" value="1"/>
</dbReference>
<proteinExistence type="predicted"/>
<protein>
    <submittedName>
        <fullName evidence="2">Negative regulator of sigma-B (Phosphoserine phosphatase)</fullName>
        <ecNumber evidence="2">3.1.3.3</ecNumber>
    </submittedName>
</protein>
<dbReference type="PANTHER" id="PTHR35801">
    <property type="entry name" value="PHOSPHOSERINE PHOSPHATASE RSBX"/>
    <property type="match status" value="1"/>
</dbReference>